<feature type="compositionally biased region" description="Basic residues" evidence="1">
    <location>
        <begin position="25"/>
        <end position="37"/>
    </location>
</feature>
<comment type="caution">
    <text evidence="2">The sequence shown here is derived from an EMBL/GenBank/DDBJ whole genome shotgun (WGS) entry which is preliminary data.</text>
</comment>
<dbReference type="EMBL" id="JARYMX010000004">
    <property type="protein sequence ID" value="KAJ9551335.1"/>
    <property type="molecule type" value="Genomic_DNA"/>
</dbReference>
<proteinExistence type="predicted"/>
<feature type="compositionally biased region" description="Basic and acidic residues" evidence="1">
    <location>
        <begin position="38"/>
        <end position="59"/>
    </location>
</feature>
<sequence>MADQIKKPSPTHYSSGSNNPEDKPTKKRKNPSQLHHHQTGDHHSPPTKRPQNDKQPAKETEEEEDDDIEDTATSNLKKKEEEQDVNITDIAVLMSITRFHRDNGVYPFETSSTLQRFLDRWTRLGLATSKQLKARIEEVKNKYNGGAEDVAKYGNDVEFKTWKKINWGKKASGSGDDDKDKVFSLLSNARSDQLTAVNRNRDHRWDWLREARQGPVQDRQSRPGHRSEGVDKINGPHSRSAYFIPIGPSSTTYQPIKTRQTQKHFKIHTTPETHTSPFHLHFRSS</sequence>
<gene>
    <name evidence="2" type="ORF">OSB04_015380</name>
</gene>
<feature type="compositionally biased region" description="Basic and acidic residues" evidence="1">
    <location>
        <begin position="219"/>
        <end position="231"/>
    </location>
</feature>
<evidence type="ECO:0000313" key="3">
    <source>
        <dbReference type="Proteomes" id="UP001172457"/>
    </source>
</evidence>
<feature type="compositionally biased region" description="Acidic residues" evidence="1">
    <location>
        <begin position="60"/>
        <end position="70"/>
    </location>
</feature>
<feature type="region of interest" description="Disordered" evidence="1">
    <location>
        <begin position="1"/>
        <end position="82"/>
    </location>
</feature>
<accession>A0AA38TAW3</accession>
<dbReference type="Proteomes" id="UP001172457">
    <property type="component" value="Chromosome 4"/>
</dbReference>
<evidence type="ECO:0000256" key="1">
    <source>
        <dbReference type="SAM" id="MobiDB-lite"/>
    </source>
</evidence>
<feature type="region of interest" description="Disordered" evidence="1">
    <location>
        <begin position="211"/>
        <end position="238"/>
    </location>
</feature>
<dbReference type="AlphaFoldDB" id="A0AA38TAW3"/>
<organism evidence="2 3">
    <name type="scientific">Centaurea solstitialis</name>
    <name type="common">yellow star-thistle</name>
    <dbReference type="NCBI Taxonomy" id="347529"/>
    <lineage>
        <taxon>Eukaryota</taxon>
        <taxon>Viridiplantae</taxon>
        <taxon>Streptophyta</taxon>
        <taxon>Embryophyta</taxon>
        <taxon>Tracheophyta</taxon>
        <taxon>Spermatophyta</taxon>
        <taxon>Magnoliopsida</taxon>
        <taxon>eudicotyledons</taxon>
        <taxon>Gunneridae</taxon>
        <taxon>Pentapetalae</taxon>
        <taxon>asterids</taxon>
        <taxon>campanulids</taxon>
        <taxon>Asterales</taxon>
        <taxon>Asteraceae</taxon>
        <taxon>Carduoideae</taxon>
        <taxon>Cardueae</taxon>
        <taxon>Centaureinae</taxon>
        <taxon>Centaurea</taxon>
    </lineage>
</organism>
<reference evidence="2" key="1">
    <citation type="submission" date="2023-03" db="EMBL/GenBank/DDBJ databases">
        <title>Chromosome-scale reference genome and RAD-based genetic map of yellow starthistle (Centaurea solstitialis) reveal putative structural variation and QTLs associated with invader traits.</title>
        <authorList>
            <person name="Reatini B."/>
            <person name="Cang F.A."/>
            <person name="Jiang Q."/>
            <person name="Mckibben M.T.W."/>
            <person name="Barker M.S."/>
            <person name="Rieseberg L.H."/>
            <person name="Dlugosch K.M."/>
        </authorList>
    </citation>
    <scope>NUCLEOTIDE SEQUENCE</scope>
    <source>
        <strain evidence="2">CAN-66</strain>
        <tissue evidence="2">Leaf</tissue>
    </source>
</reference>
<evidence type="ECO:0000313" key="2">
    <source>
        <dbReference type="EMBL" id="KAJ9551335.1"/>
    </source>
</evidence>
<keyword evidence="3" id="KW-1185">Reference proteome</keyword>
<protein>
    <submittedName>
        <fullName evidence="2">Uncharacterized protein</fullName>
    </submittedName>
</protein>
<name>A0AA38TAW3_9ASTR</name>